<dbReference type="OrthoDB" id="2390177at2759"/>
<comment type="caution">
    <text evidence="2">The sequence shown here is derived from an EMBL/GenBank/DDBJ whole genome shotgun (WGS) entry which is preliminary data.</text>
</comment>
<evidence type="ECO:0000313" key="2">
    <source>
        <dbReference type="EMBL" id="KAG2179591.1"/>
    </source>
</evidence>
<keyword evidence="3" id="KW-1185">Reference proteome</keyword>
<feature type="compositionally biased region" description="Low complexity" evidence="1">
    <location>
        <begin position="95"/>
        <end position="109"/>
    </location>
</feature>
<sequence>MFTKPSASSSSWYQLDSLIETFLPRFYESERRVVDDTPQQPQDIDEFREDMYESALANSEFAQWLNCPPSPRPHSSQNDNALERLRMLVVHLGSSLGSSLVSRPSVTSSNRKGKGPSTSEEQWRNA</sequence>
<dbReference type="Proteomes" id="UP000612746">
    <property type="component" value="Unassembled WGS sequence"/>
</dbReference>
<protein>
    <submittedName>
        <fullName evidence="2">Uncharacterized protein</fullName>
    </submittedName>
</protein>
<proteinExistence type="predicted"/>
<accession>A0A8H7PT36</accession>
<organism evidence="2 3">
    <name type="scientific">Umbelopsis vinacea</name>
    <dbReference type="NCBI Taxonomy" id="44442"/>
    <lineage>
        <taxon>Eukaryota</taxon>
        <taxon>Fungi</taxon>
        <taxon>Fungi incertae sedis</taxon>
        <taxon>Mucoromycota</taxon>
        <taxon>Mucoromycotina</taxon>
        <taxon>Umbelopsidomycetes</taxon>
        <taxon>Umbelopsidales</taxon>
        <taxon>Umbelopsidaceae</taxon>
        <taxon>Umbelopsis</taxon>
    </lineage>
</organism>
<reference evidence="2" key="1">
    <citation type="submission" date="2020-12" db="EMBL/GenBank/DDBJ databases">
        <title>Metabolic potential, ecology and presence of endohyphal bacteria is reflected in genomic diversity of Mucoromycotina.</title>
        <authorList>
            <person name="Muszewska A."/>
            <person name="Okrasinska A."/>
            <person name="Steczkiewicz K."/>
            <person name="Drgas O."/>
            <person name="Orlowska M."/>
            <person name="Perlinska-Lenart U."/>
            <person name="Aleksandrzak-Piekarczyk T."/>
            <person name="Szatraj K."/>
            <person name="Zielenkiewicz U."/>
            <person name="Pilsyk S."/>
            <person name="Malc E."/>
            <person name="Mieczkowski P."/>
            <person name="Kruszewska J.S."/>
            <person name="Biernat P."/>
            <person name="Pawlowska J."/>
        </authorList>
    </citation>
    <scope>NUCLEOTIDE SEQUENCE</scope>
    <source>
        <strain evidence="2">WA0000051536</strain>
    </source>
</reference>
<evidence type="ECO:0000313" key="3">
    <source>
        <dbReference type="Proteomes" id="UP000612746"/>
    </source>
</evidence>
<name>A0A8H7PT36_9FUNG</name>
<dbReference type="AlphaFoldDB" id="A0A8H7PT36"/>
<feature type="region of interest" description="Disordered" evidence="1">
    <location>
        <begin position="95"/>
        <end position="126"/>
    </location>
</feature>
<dbReference type="EMBL" id="JAEPRA010000010">
    <property type="protein sequence ID" value="KAG2179591.1"/>
    <property type="molecule type" value="Genomic_DNA"/>
</dbReference>
<evidence type="ECO:0000256" key="1">
    <source>
        <dbReference type="SAM" id="MobiDB-lite"/>
    </source>
</evidence>
<gene>
    <name evidence="2" type="ORF">INT44_006438</name>
</gene>